<dbReference type="RefSeq" id="WP_380855150.1">
    <property type="nucleotide sequence ID" value="NZ_JBHSKM010000012.1"/>
</dbReference>
<evidence type="ECO:0000313" key="2">
    <source>
        <dbReference type="EMBL" id="MFC5216350.1"/>
    </source>
</evidence>
<dbReference type="InterPro" id="IPR032716">
    <property type="entry name" value="ACC_epsilon"/>
</dbReference>
<comment type="caution">
    <text evidence="2">The sequence shown here is derived from an EMBL/GenBank/DDBJ whole genome shotgun (WGS) entry which is preliminary data.</text>
</comment>
<dbReference type="Pfam" id="PF13822">
    <property type="entry name" value="ACC_epsilon"/>
    <property type="match status" value="1"/>
</dbReference>
<gene>
    <name evidence="2" type="ORF">ACFPQ9_21145</name>
</gene>
<proteinExistence type="predicted"/>
<protein>
    <submittedName>
        <fullName evidence="2">Acyl-CoA carboxylase subunit epsilon</fullName>
    </submittedName>
</protein>
<feature type="region of interest" description="Disordered" evidence="1">
    <location>
        <begin position="43"/>
        <end position="76"/>
    </location>
</feature>
<keyword evidence="3" id="KW-1185">Reference proteome</keyword>
<accession>A0ABW0CKI3</accession>
<dbReference type="Proteomes" id="UP001596263">
    <property type="component" value="Unassembled WGS sequence"/>
</dbReference>
<evidence type="ECO:0000256" key="1">
    <source>
        <dbReference type="SAM" id="MobiDB-lite"/>
    </source>
</evidence>
<sequence>MSGTDTPEPPLEGPLGATLLKVIRGAPTAEELAVVTVLLTTLATAADDGPQPGSEPAAATWDRPVDRSPVSWPALR</sequence>
<reference evidence="3" key="1">
    <citation type="journal article" date="2019" name="Int. J. Syst. Evol. Microbiol.">
        <title>The Global Catalogue of Microorganisms (GCM) 10K type strain sequencing project: providing services to taxonomists for standard genome sequencing and annotation.</title>
        <authorList>
            <consortium name="The Broad Institute Genomics Platform"/>
            <consortium name="The Broad Institute Genome Sequencing Center for Infectious Disease"/>
            <person name="Wu L."/>
            <person name="Ma J."/>
        </authorList>
    </citation>
    <scope>NUCLEOTIDE SEQUENCE [LARGE SCALE GENOMIC DNA]</scope>
    <source>
        <strain evidence="3">KCTC 42586</strain>
    </source>
</reference>
<organism evidence="2 3">
    <name type="scientific">Streptomyces coerulescens</name>
    <dbReference type="NCBI Taxonomy" id="29304"/>
    <lineage>
        <taxon>Bacteria</taxon>
        <taxon>Bacillati</taxon>
        <taxon>Actinomycetota</taxon>
        <taxon>Actinomycetes</taxon>
        <taxon>Kitasatosporales</taxon>
        <taxon>Streptomycetaceae</taxon>
        <taxon>Streptomyces</taxon>
    </lineage>
</organism>
<evidence type="ECO:0000313" key="3">
    <source>
        <dbReference type="Proteomes" id="UP001596263"/>
    </source>
</evidence>
<name>A0ABW0CKI3_STRCD</name>
<dbReference type="EMBL" id="JBHSKM010000012">
    <property type="protein sequence ID" value="MFC5216350.1"/>
    <property type="molecule type" value="Genomic_DNA"/>
</dbReference>